<dbReference type="InterPro" id="IPR004000">
    <property type="entry name" value="Actin"/>
</dbReference>
<sequence length="830" mass="93400">MSETPVIKEEHDEHTVVPSSPAATPSAETQAPVSTEREKTETEDGEHEKKKRKTTSKTVRKPSEEVLQRRREGRIKAAATIAQNLKKTGIGRFEEQNGFKLTAVKTVPLINQKNYFADYLKKDEQATLIRNWRNEKQLGPTVGKGGAKGDKKTEEDDDDDEDDENDENDNEDNDDDDNDNTTGEHRVKVRAGHDTIVFHPGSSCIRLGRATEPAPTAVPAVVAFKREIKEMDGHRKTPLRTVNEDGEVDFGSRFDEMKAVVTKDFKARMRYYKRRIQQNSRELAADFNSKQVGEPIDDHNDPEAKSWLSPDDEFLQKNEFIAGSKALQIPITESLNTWHQRFPVVNGMFNQDPNVYRSPQELYGDVTRLTLAALEEIGVGTTPQELANLKCLFVIPDLYDKAYIETWCDLLLHSVCFGKVGIIQEAVAATFGAGASSACVVDVGAEVTTVACVDEGLIINDSRIRLDYGGKHITEALTKLLLQQNFPYSDIDLSFFNDDWQLAETIKQNYATFNDADIAVQLYDFYKRKPGQKTEKFLFKVFDEVMLAPLGLFYPDLFEIAKDVRERPLLPESFDQYTGEPNNPYSKAHENLQFGSAYSDMTDEALLIKLAEEKANLKQSSAPKALNTQGQIDTLLPVTAPLDKAIIESITNAGIATDFNKAKKLYDNLLVVGGGLAKFDNFDVLLNDRINIWRPKFLSSSTLDDVLAYVTKEKDKTDNKRKQMIEEAKKKKAGGKSADDIELTEEELEGIENATQYYVDLDRADGLSDQGQTVAVNVLPPPKDYDPRELTWKGGSVFARLKVVNEMWITAADWELLNSRTLYYKSLFNY</sequence>
<dbReference type="SMART" id="SM00268">
    <property type="entry name" value="ACTIN"/>
    <property type="match status" value="1"/>
</dbReference>
<name>A0A0L0P0B0_CANAR</name>
<evidence type="ECO:0000256" key="1">
    <source>
        <dbReference type="RuleBase" id="RU000487"/>
    </source>
</evidence>
<gene>
    <name evidence="3" type="ORF">QG37_03131</name>
</gene>
<dbReference type="VEuPathDB" id="FungiDB:CJI97_000653"/>
<dbReference type="VEuPathDB" id="FungiDB:CJJ07_005511"/>
<organism evidence="3 4">
    <name type="scientific">Candidozyma auris</name>
    <name type="common">Yeast</name>
    <name type="synonym">Candida auris</name>
    <dbReference type="NCBI Taxonomy" id="498019"/>
    <lineage>
        <taxon>Eukaryota</taxon>
        <taxon>Fungi</taxon>
        <taxon>Dikarya</taxon>
        <taxon>Ascomycota</taxon>
        <taxon>Saccharomycotina</taxon>
        <taxon>Pichiomycetes</taxon>
        <taxon>Metschnikowiaceae</taxon>
        <taxon>Candidozyma</taxon>
    </lineage>
</organism>
<reference evidence="4" key="1">
    <citation type="journal article" date="2015" name="BMC Genomics">
        <title>Draft genome of a commonly misdiagnosed multidrug resistant pathogen Candida auris.</title>
        <authorList>
            <person name="Chatterjee S."/>
            <person name="Alampalli S.V."/>
            <person name="Nageshan R.K."/>
            <person name="Chettiar S.T."/>
            <person name="Joshi S."/>
            <person name="Tatu U.S."/>
        </authorList>
    </citation>
    <scope>NUCLEOTIDE SEQUENCE [LARGE SCALE GENOMIC DNA]</scope>
    <source>
        <strain evidence="4">6684</strain>
    </source>
</reference>
<comment type="similarity">
    <text evidence="1">Belongs to the actin family.</text>
</comment>
<dbReference type="Pfam" id="PF00022">
    <property type="entry name" value="Actin"/>
    <property type="match status" value="1"/>
</dbReference>
<dbReference type="VEuPathDB" id="FungiDB:CJJ09_002611"/>
<evidence type="ECO:0000313" key="3">
    <source>
        <dbReference type="EMBL" id="KND99718.1"/>
    </source>
</evidence>
<evidence type="ECO:0000256" key="2">
    <source>
        <dbReference type="SAM" id="MobiDB-lite"/>
    </source>
</evidence>
<comment type="caution">
    <text evidence="3">The sequence shown here is derived from an EMBL/GenBank/DDBJ whole genome shotgun (WGS) entry which is preliminary data.</text>
</comment>
<feature type="compositionally biased region" description="Basic and acidic residues" evidence="2">
    <location>
        <begin position="35"/>
        <end position="48"/>
    </location>
</feature>
<feature type="compositionally biased region" description="Polar residues" evidence="2">
    <location>
        <begin position="17"/>
        <end position="33"/>
    </location>
</feature>
<feature type="compositionally biased region" description="Basic residues" evidence="2">
    <location>
        <begin position="49"/>
        <end position="60"/>
    </location>
</feature>
<dbReference type="Gene3D" id="3.30.420.40">
    <property type="match status" value="1"/>
</dbReference>
<accession>A0A0L0P0B0</accession>
<dbReference type="PANTHER" id="PTHR11937">
    <property type="entry name" value="ACTIN"/>
    <property type="match status" value="1"/>
</dbReference>
<proteinExistence type="inferred from homology"/>
<feature type="region of interest" description="Disordered" evidence="2">
    <location>
        <begin position="1"/>
        <end position="73"/>
    </location>
</feature>
<feature type="compositionally biased region" description="Basic and acidic residues" evidence="2">
    <location>
        <begin position="61"/>
        <end position="70"/>
    </location>
</feature>
<dbReference type="EMBL" id="LGST01000021">
    <property type="protein sequence ID" value="KND99718.1"/>
    <property type="molecule type" value="Genomic_DNA"/>
</dbReference>
<dbReference type="Proteomes" id="UP000037122">
    <property type="component" value="Unassembled WGS sequence"/>
</dbReference>
<dbReference type="Gene3D" id="3.90.640.10">
    <property type="entry name" value="Actin, Chain A, domain 4"/>
    <property type="match status" value="1"/>
</dbReference>
<dbReference type="InterPro" id="IPR043129">
    <property type="entry name" value="ATPase_NBD"/>
</dbReference>
<dbReference type="VEuPathDB" id="FungiDB:QG37_03131"/>
<dbReference type="CDD" id="cd10206">
    <property type="entry name" value="ASKHA_NBD_Arp8-like"/>
    <property type="match status" value="1"/>
</dbReference>
<dbReference type="VEuPathDB" id="FungiDB:B9J08_000651"/>
<evidence type="ECO:0000313" key="4">
    <source>
        <dbReference type="Proteomes" id="UP000037122"/>
    </source>
</evidence>
<feature type="region of interest" description="Disordered" evidence="2">
    <location>
        <begin position="131"/>
        <end position="192"/>
    </location>
</feature>
<feature type="compositionally biased region" description="Acidic residues" evidence="2">
    <location>
        <begin position="155"/>
        <end position="179"/>
    </location>
</feature>
<dbReference type="SUPFAM" id="SSF53067">
    <property type="entry name" value="Actin-like ATPase domain"/>
    <property type="match status" value="1"/>
</dbReference>
<protein>
    <submittedName>
        <fullName evidence="3">Uncharacterized protein</fullName>
    </submittedName>
</protein>
<dbReference type="AlphaFoldDB" id="A0A0L0P0B0"/>
<dbReference type="Gene3D" id="3.30.420.580">
    <property type="match status" value="1"/>
</dbReference>
<feature type="compositionally biased region" description="Basic and acidic residues" evidence="2">
    <location>
        <begin position="1"/>
        <end position="15"/>
    </location>
</feature>
<dbReference type="VEuPathDB" id="FungiDB:CJI96_0003445"/>